<comment type="caution">
    <text evidence="8">The sequence shown here is derived from an EMBL/GenBank/DDBJ whole genome shotgun (WGS) entry which is preliminary data.</text>
</comment>
<dbReference type="SMART" id="SM00893">
    <property type="entry name" value="ETF"/>
    <property type="match status" value="1"/>
</dbReference>
<accession>A0ABU2HBI9</accession>
<name>A0ABU2HBI9_9ACTN</name>
<comment type="cofactor">
    <cofactor evidence="1">
        <name>FAD</name>
        <dbReference type="ChEBI" id="CHEBI:57692"/>
    </cofactor>
</comment>
<dbReference type="NCBIfam" id="TIGR04503">
    <property type="entry name" value="mft_etfB"/>
    <property type="match status" value="1"/>
</dbReference>
<evidence type="ECO:0000256" key="3">
    <source>
        <dbReference type="ARBA" id="ARBA00011355"/>
    </source>
</evidence>
<dbReference type="RefSeq" id="WP_310914286.1">
    <property type="nucleotide sequence ID" value="NZ_JAVLVT010000026.1"/>
</dbReference>
<dbReference type="Pfam" id="PF01012">
    <property type="entry name" value="ETF"/>
    <property type="match status" value="1"/>
</dbReference>
<dbReference type="PROSITE" id="PS01065">
    <property type="entry name" value="ETF_BETA"/>
    <property type="match status" value="1"/>
</dbReference>
<sequence length="295" mass="30594">MSIVAALKLVDLRPDIDPVDGTVCVHGHRDARSLGASSADFAALELALRLGDQWNRDVVAVTAGPSEAKPLLREARAMGAARAVRIELPTGGPHGSAASATVAAALASVLGPDGSEPAELVLCGSASVDRGSGSVPAFLAEELDAAQALGLMELESSIPDEIRAVRRLDGGRRERLRVAAPAVLSVEAGVRVGGDRVAPRRASFTALLDTAEVTTALAPAPRDGFSGFPHRSGPFRARPRALPSPDPSRSARERALTILGTYTAHSPARIVHTDPDAAAAELLAYLRQHGFLSPS</sequence>
<evidence type="ECO:0000256" key="6">
    <source>
        <dbReference type="SAM" id="MobiDB-lite"/>
    </source>
</evidence>
<dbReference type="Gene3D" id="3.40.50.620">
    <property type="entry name" value="HUPs"/>
    <property type="match status" value="1"/>
</dbReference>
<dbReference type="InterPro" id="IPR014730">
    <property type="entry name" value="ETF_a/b_N"/>
</dbReference>
<dbReference type="InterPro" id="IPR030982">
    <property type="entry name" value="Mft_EtfB"/>
</dbReference>
<evidence type="ECO:0000313" key="9">
    <source>
        <dbReference type="Proteomes" id="UP001250214"/>
    </source>
</evidence>
<organism evidence="8 9">
    <name type="scientific">Lipingzhangella rawalii</name>
    <dbReference type="NCBI Taxonomy" id="2055835"/>
    <lineage>
        <taxon>Bacteria</taxon>
        <taxon>Bacillati</taxon>
        <taxon>Actinomycetota</taxon>
        <taxon>Actinomycetes</taxon>
        <taxon>Streptosporangiales</taxon>
        <taxon>Nocardiopsidaceae</taxon>
        <taxon>Lipingzhangella</taxon>
    </lineage>
</organism>
<gene>
    <name evidence="8" type="ORF">RIF23_20580</name>
</gene>
<evidence type="ECO:0000256" key="1">
    <source>
        <dbReference type="ARBA" id="ARBA00001974"/>
    </source>
</evidence>
<feature type="domain" description="Electron transfer flavoprotein alpha/beta-subunit N-terminal" evidence="7">
    <location>
        <begin position="27"/>
        <end position="212"/>
    </location>
</feature>
<dbReference type="InterPro" id="IPR000049">
    <property type="entry name" value="ET-Flavoprotein_bsu_CS"/>
</dbReference>
<evidence type="ECO:0000256" key="5">
    <source>
        <dbReference type="ARBA" id="ARBA00049933"/>
    </source>
</evidence>
<evidence type="ECO:0000256" key="4">
    <source>
        <dbReference type="ARBA" id="ARBA00025649"/>
    </source>
</evidence>
<comment type="function">
    <text evidence="4">The electron transfer flavoprotein serves as a specific electron acceptor for other dehydrogenases. It transfers the electrons to the main respiratory chain via ETF-ubiquinone oxidoreductase (ETF dehydrogenase).</text>
</comment>
<keyword evidence="9" id="KW-1185">Reference proteome</keyword>
<proteinExistence type="inferred from homology"/>
<dbReference type="SUPFAM" id="SSF52402">
    <property type="entry name" value="Adenine nucleotide alpha hydrolases-like"/>
    <property type="match status" value="1"/>
</dbReference>
<dbReference type="Proteomes" id="UP001250214">
    <property type="component" value="Unassembled WGS sequence"/>
</dbReference>
<comment type="similarity">
    <text evidence="2">Belongs to the ETF beta-subunit/FixA family.</text>
</comment>
<comment type="cofactor">
    <cofactor evidence="5">
        <name>AMP</name>
        <dbReference type="ChEBI" id="CHEBI:456215"/>
    </cofactor>
</comment>
<evidence type="ECO:0000256" key="2">
    <source>
        <dbReference type="ARBA" id="ARBA00007557"/>
    </source>
</evidence>
<comment type="subunit">
    <text evidence="3">Heterodimer of an alpha and a beta subunit.</text>
</comment>
<reference evidence="9" key="1">
    <citation type="submission" date="2023-07" db="EMBL/GenBank/DDBJ databases">
        <title>Novel species in the genus Lipingzhangella isolated from Sambhar Salt Lake.</title>
        <authorList>
            <person name="Jiya N."/>
            <person name="Kajale S."/>
            <person name="Sharma A."/>
        </authorList>
    </citation>
    <scope>NUCLEOTIDE SEQUENCE [LARGE SCALE GENOMIC DNA]</scope>
    <source>
        <strain evidence="9">LS1_29</strain>
    </source>
</reference>
<dbReference type="InterPro" id="IPR014729">
    <property type="entry name" value="Rossmann-like_a/b/a_fold"/>
</dbReference>
<dbReference type="InterPro" id="IPR012255">
    <property type="entry name" value="ETF_b"/>
</dbReference>
<evidence type="ECO:0000313" key="8">
    <source>
        <dbReference type="EMBL" id="MDS1272682.1"/>
    </source>
</evidence>
<feature type="region of interest" description="Disordered" evidence="6">
    <location>
        <begin position="222"/>
        <end position="251"/>
    </location>
</feature>
<dbReference type="PANTHER" id="PTHR21294">
    <property type="entry name" value="ELECTRON TRANSFER FLAVOPROTEIN BETA-SUBUNIT"/>
    <property type="match status" value="1"/>
</dbReference>
<protein>
    <submittedName>
        <fullName evidence="8">Mycofactocin-associated electron transfer flavoprotein beta subunit</fullName>
    </submittedName>
</protein>
<dbReference type="EMBL" id="JAVLVT010000026">
    <property type="protein sequence ID" value="MDS1272682.1"/>
    <property type="molecule type" value="Genomic_DNA"/>
</dbReference>
<evidence type="ECO:0000259" key="7">
    <source>
        <dbReference type="SMART" id="SM00893"/>
    </source>
</evidence>